<protein>
    <submittedName>
        <fullName evidence="6">DUF490 domain-containing protein</fullName>
    </submittedName>
</protein>
<dbReference type="Proteomes" id="UP000501991">
    <property type="component" value="Chromosome"/>
</dbReference>
<dbReference type="PANTHER" id="PTHR36985:SF1">
    <property type="entry name" value="TRANSLOCATION AND ASSEMBLY MODULE SUBUNIT TAMB"/>
    <property type="match status" value="1"/>
</dbReference>
<dbReference type="GO" id="GO:0097347">
    <property type="term" value="C:TAM protein secretion complex"/>
    <property type="evidence" value="ECO:0007669"/>
    <property type="project" value="TreeGrafter"/>
</dbReference>
<evidence type="ECO:0000256" key="2">
    <source>
        <dbReference type="ARBA" id="ARBA00022692"/>
    </source>
</evidence>
<dbReference type="Pfam" id="PF04357">
    <property type="entry name" value="TamB"/>
    <property type="match status" value="1"/>
</dbReference>
<keyword evidence="3" id="KW-1133">Transmembrane helix</keyword>
<proteinExistence type="predicted"/>
<organism evidence="6 7">
    <name type="scientific">Nitrogeniibacter mangrovi</name>
    <dbReference type="NCBI Taxonomy" id="2016596"/>
    <lineage>
        <taxon>Bacteria</taxon>
        <taxon>Pseudomonadati</taxon>
        <taxon>Pseudomonadota</taxon>
        <taxon>Betaproteobacteria</taxon>
        <taxon>Rhodocyclales</taxon>
        <taxon>Zoogloeaceae</taxon>
        <taxon>Nitrogeniibacter</taxon>
    </lineage>
</organism>
<dbReference type="RefSeq" id="WP_173764224.1">
    <property type="nucleotide sequence ID" value="NZ_CP048836.1"/>
</dbReference>
<reference evidence="6 7" key="1">
    <citation type="submission" date="2020-02" db="EMBL/GenBank/DDBJ databases">
        <title>Nitrogenibacter mangrovi gen. nov., sp. nov. isolated from mangrove sediment, a denitrifying betaproteobacterium.</title>
        <authorList>
            <person name="Liao H."/>
            <person name="Tian Y."/>
        </authorList>
    </citation>
    <scope>NUCLEOTIDE SEQUENCE [LARGE SCALE GENOMIC DNA]</scope>
    <source>
        <strain evidence="6 7">M9-3-2</strain>
    </source>
</reference>
<dbReference type="GO" id="GO:0009306">
    <property type="term" value="P:protein secretion"/>
    <property type="evidence" value="ECO:0007669"/>
    <property type="project" value="InterPro"/>
</dbReference>
<keyword evidence="4" id="KW-0472">Membrane</keyword>
<keyword evidence="2" id="KW-0812">Transmembrane</keyword>
<sequence>MSEAPPPQPHRRVLRGLIAVLAALVLLLAGGIAWLVGSASGLAHGTAWLAQLTQDGIRLEGARGRLIGPLQVDRVRVRLDTVHLDVDGLELDWSPAALLRGQLAVDALAARRVAIATPPGDGTPARAPAGVTLPLAIRLERFSLGTLALAPFPLADGGGRVLVSALSGRIEAGADRVHAVVDTVQTPWGSGGADLTLHTLAPMQVDGQARWRTALLGPEVSAEATLGGVLEAIEMTAKAEGGGAHVSVSGTLTPFAELPASALVIAGEGIDPARWRDALPAAGLSLKVSLKREAGRLVGPVSIANAAPGRLDQQRLPLGGLDAELALAPQAVALDTLALSIPQGGRLTGKAHWSADAPAGAEVALEGVNLKAIDARLPATALRGPVTLDADGGGERVQAALADAGLTLDLKARHAGTRVVIEQADLKQGQASAAITGTVTLEGAMPFEARVRTRAINPRAFWAEAPEGAVSVALEARGEAATPRAEGRYTIADSRLAGQPLSGTGQFAWHTDRLAKADLSLALGQNRLTAQGAWGAPADRLDWHLDAPQLAALGQGFAGALTLDGQLTGGRSRPVGTAQGQARALVVPGGVRIGQAKLSAELDTGEQGRFAVDLEARAIDAGPRVQLTRVDLTARGSRGEHVIDLSVKAPEDGGHVQLRGGLDKGQTWQGRLSELTTTGRLPLALSAPVTLSLAADQVRIGAGTLSAGQRGTIAFAPTRWSPGRLSTSGQVSGLTLGLETRPDARPKRGGGDLVLGGKWDLDFDQQAHGTVHLFRESGDLILTGDTVVRFGLSRFDVLASLDGRRLALGVDAAGSALGELSGSATAQLKREGGVWQLDMQAPLLGSADLDIPSIAWIGPLASPVVRTDGRLKAAFSLSGTPADPVGAGQISGQGLLLELVGEGLRLAGGTLDARFDAERLDIDTLRFVSESRVRPRDSRVPYAALTRTPGTLSAHGSLRLADGEGGLDIEADRLPLFQRADRWLAVSGKGRMDTRWEAPRIEASVVADGGYLEFARTPAPSLSGDVKVLGREATAPPSQRQLKARIAIDLGRQLYLSALGLDTRLGGQLVLVANSGEPLRATGSLETVGGTYEGYGQKLVIERGVVNFQGPLDNPGLNVVALRKGLAVEAGVSIAGTVRRPVVSLVSTPEVPDAEKLSWIVLGRAPEGGSGDAALLLPAAQALLGGPGGGISDQLAAGLGLDELSIGQGELNSVGRTSTSSVVGGGSAARGEATVSGQVLSVGKRLSADTTLSFEQSLSGVEHVVKLTHQLTRRLAVIGRAGTDNAVDLRWSLSFR</sequence>
<name>A0A6C1B2K5_9RHOO</name>
<feature type="domain" description="Translocation and assembly module TamB C-terminal" evidence="5">
    <location>
        <begin position="949"/>
        <end position="1295"/>
    </location>
</feature>
<dbReference type="GO" id="GO:0005886">
    <property type="term" value="C:plasma membrane"/>
    <property type="evidence" value="ECO:0007669"/>
    <property type="project" value="InterPro"/>
</dbReference>
<evidence type="ECO:0000256" key="3">
    <source>
        <dbReference type="ARBA" id="ARBA00022989"/>
    </source>
</evidence>
<evidence type="ECO:0000259" key="5">
    <source>
        <dbReference type="Pfam" id="PF04357"/>
    </source>
</evidence>
<evidence type="ECO:0000256" key="4">
    <source>
        <dbReference type="ARBA" id="ARBA00023136"/>
    </source>
</evidence>
<dbReference type="EMBL" id="CP048836">
    <property type="protein sequence ID" value="QID17058.1"/>
    <property type="molecule type" value="Genomic_DNA"/>
</dbReference>
<accession>A0A6C1B2K5</accession>
<evidence type="ECO:0000313" key="6">
    <source>
        <dbReference type="EMBL" id="QID17058.1"/>
    </source>
</evidence>
<evidence type="ECO:0000256" key="1">
    <source>
        <dbReference type="ARBA" id="ARBA00004167"/>
    </source>
</evidence>
<gene>
    <name evidence="6" type="ORF">G3580_05030</name>
</gene>
<comment type="subcellular location">
    <subcellularLocation>
        <location evidence="1">Membrane</location>
        <topology evidence="1">Single-pass membrane protein</topology>
    </subcellularLocation>
</comment>
<dbReference type="InterPro" id="IPR007452">
    <property type="entry name" value="TamB_C"/>
</dbReference>
<dbReference type="PANTHER" id="PTHR36985">
    <property type="entry name" value="TRANSLOCATION AND ASSEMBLY MODULE SUBUNIT TAMB"/>
    <property type="match status" value="1"/>
</dbReference>
<evidence type="ECO:0000313" key="7">
    <source>
        <dbReference type="Proteomes" id="UP000501991"/>
    </source>
</evidence>
<dbReference type="KEGG" id="azq:G3580_05030"/>
<keyword evidence="7" id="KW-1185">Reference proteome</keyword>